<dbReference type="GO" id="GO:0030983">
    <property type="term" value="F:mismatched DNA binding"/>
    <property type="evidence" value="ECO:0007669"/>
    <property type="project" value="InterPro"/>
</dbReference>
<dbReference type="Pfam" id="PF00488">
    <property type="entry name" value="MutS_V"/>
    <property type="match status" value="1"/>
</dbReference>
<dbReference type="InterPro" id="IPR045076">
    <property type="entry name" value="MutS"/>
</dbReference>
<dbReference type="InterPro" id="IPR000432">
    <property type="entry name" value="DNA_mismatch_repair_MutS_C"/>
</dbReference>
<evidence type="ECO:0000259" key="4">
    <source>
        <dbReference type="SMART" id="SM00534"/>
    </source>
</evidence>
<dbReference type="Proteomes" id="UP000239872">
    <property type="component" value="Unassembled WGS sequence"/>
</dbReference>
<keyword evidence="3" id="KW-0238">DNA-binding</keyword>
<evidence type="ECO:0000256" key="2">
    <source>
        <dbReference type="ARBA" id="ARBA00022840"/>
    </source>
</evidence>
<gene>
    <name evidence="5" type="ORF">CJD36_009730</name>
</gene>
<dbReference type="GO" id="GO:0140664">
    <property type="term" value="F:ATP-dependent DNA damage sensor activity"/>
    <property type="evidence" value="ECO:0007669"/>
    <property type="project" value="InterPro"/>
</dbReference>
<dbReference type="OrthoDB" id="9802448at2"/>
<dbReference type="SMART" id="SM00534">
    <property type="entry name" value="MUTSac"/>
    <property type="match status" value="1"/>
</dbReference>
<dbReference type="Gene3D" id="1.10.1420.10">
    <property type="match status" value="1"/>
</dbReference>
<evidence type="ECO:0000313" key="5">
    <source>
        <dbReference type="EMBL" id="PQJ12058.1"/>
    </source>
</evidence>
<evidence type="ECO:0000256" key="1">
    <source>
        <dbReference type="ARBA" id="ARBA00022741"/>
    </source>
</evidence>
<proteinExistence type="predicted"/>
<keyword evidence="1" id="KW-0547">Nucleotide-binding</keyword>
<name>A0A2S7SZD7_9BACT</name>
<dbReference type="EMBL" id="PPSL01000002">
    <property type="protein sequence ID" value="PQJ12058.1"/>
    <property type="molecule type" value="Genomic_DNA"/>
</dbReference>
<dbReference type="Gene3D" id="3.40.50.300">
    <property type="entry name" value="P-loop containing nucleotide triphosphate hydrolases"/>
    <property type="match status" value="1"/>
</dbReference>
<dbReference type="PANTHER" id="PTHR11361:SF99">
    <property type="entry name" value="DNA MISMATCH REPAIR PROTEIN"/>
    <property type="match status" value="1"/>
</dbReference>
<dbReference type="GO" id="GO:0006298">
    <property type="term" value="P:mismatch repair"/>
    <property type="evidence" value="ECO:0007669"/>
    <property type="project" value="InterPro"/>
</dbReference>
<dbReference type="SUPFAM" id="SSF52540">
    <property type="entry name" value="P-loop containing nucleoside triphosphate hydrolases"/>
    <property type="match status" value="1"/>
</dbReference>
<dbReference type="SUPFAM" id="SSF48334">
    <property type="entry name" value="DNA repair protein MutS, domain III"/>
    <property type="match status" value="1"/>
</dbReference>
<sequence>MQNDKITLKDLSIFTSDGSGGVFDLIDRTTSLAGKDMLRKHLHHPPDTAENLIATQEAIKFWSKHLQLWPKIISNGTIVMLEKFFESADNVSAPPTGITLMMGTMMQKVFNKQEYFLTKFSLSHLSDFLKGCQQLAEIADNEVVPSALRHELDAINKELEHRLANKMMNVNPDAQYSELAQLNYQARREMKSMVYRLINHYARLDAWQSMARATNEHKWVFPEILPALPIRFEMEQLYHPLIQQPIGYDITFDNSRNFLVLTGANMSGKTTFMRSLGVGALMAHLGMGVPAKALRISFLQGIITNMHVEDNILKGESYFFAEVQRMKQTAEKLQQHQPHLVLMDELFKGTNVHDAYECTKAVMDGLLNHNNHLMILSTHLYEVAHQFAENKEILFSYFETELDKDSSYRFTYKLKPGISNDRIGYRILQKEGVISLLQKKR</sequence>
<feature type="domain" description="DNA mismatch repair proteins mutS family" evidence="4">
    <location>
        <begin position="256"/>
        <end position="438"/>
    </location>
</feature>
<dbReference type="RefSeq" id="WP_105038937.1">
    <property type="nucleotide sequence ID" value="NZ_PPSL01000002.1"/>
</dbReference>
<organism evidence="5 6">
    <name type="scientific">Flavipsychrobacter stenotrophus</name>
    <dbReference type="NCBI Taxonomy" id="2077091"/>
    <lineage>
        <taxon>Bacteria</taxon>
        <taxon>Pseudomonadati</taxon>
        <taxon>Bacteroidota</taxon>
        <taxon>Chitinophagia</taxon>
        <taxon>Chitinophagales</taxon>
        <taxon>Chitinophagaceae</taxon>
        <taxon>Flavipsychrobacter</taxon>
    </lineage>
</organism>
<keyword evidence="2" id="KW-0067">ATP-binding</keyword>
<dbReference type="GO" id="GO:0005829">
    <property type="term" value="C:cytosol"/>
    <property type="evidence" value="ECO:0007669"/>
    <property type="project" value="TreeGrafter"/>
</dbReference>
<dbReference type="AlphaFoldDB" id="A0A2S7SZD7"/>
<comment type="caution">
    <text evidence="5">The sequence shown here is derived from an EMBL/GenBank/DDBJ whole genome shotgun (WGS) entry which is preliminary data.</text>
</comment>
<dbReference type="InterPro" id="IPR027417">
    <property type="entry name" value="P-loop_NTPase"/>
</dbReference>
<protein>
    <submittedName>
        <fullName evidence="5">DNA mismatch repair protein MutS</fullName>
    </submittedName>
</protein>
<keyword evidence="6" id="KW-1185">Reference proteome</keyword>
<reference evidence="5 6" key="1">
    <citation type="submission" date="2018-01" db="EMBL/GenBank/DDBJ databases">
        <title>A novel member of the phylum Bacteroidetes isolated from glacier ice.</title>
        <authorList>
            <person name="Liu Q."/>
            <person name="Xin Y.-H."/>
        </authorList>
    </citation>
    <scope>NUCLEOTIDE SEQUENCE [LARGE SCALE GENOMIC DNA]</scope>
    <source>
        <strain evidence="5 6">RB1R16</strain>
    </source>
</reference>
<accession>A0A2S7SZD7</accession>
<dbReference type="PANTHER" id="PTHR11361">
    <property type="entry name" value="DNA MISMATCH REPAIR PROTEIN MUTS FAMILY MEMBER"/>
    <property type="match status" value="1"/>
</dbReference>
<evidence type="ECO:0000313" key="6">
    <source>
        <dbReference type="Proteomes" id="UP000239872"/>
    </source>
</evidence>
<evidence type="ECO:0000256" key="3">
    <source>
        <dbReference type="ARBA" id="ARBA00023125"/>
    </source>
</evidence>
<dbReference type="GO" id="GO:0005524">
    <property type="term" value="F:ATP binding"/>
    <property type="evidence" value="ECO:0007669"/>
    <property type="project" value="UniProtKB-KW"/>
</dbReference>
<dbReference type="InterPro" id="IPR036187">
    <property type="entry name" value="DNA_mismatch_repair_MutS_sf"/>
</dbReference>